<dbReference type="WBParaSite" id="sdigi.contig320.g7425.t1">
    <property type="protein sequence ID" value="sdigi.contig320.g7425.t1"/>
    <property type="gene ID" value="sdigi.contig320.g7425"/>
</dbReference>
<evidence type="ECO:0000313" key="4">
    <source>
        <dbReference type="WBParaSite" id="sdigi.contig320.g7425.t1"/>
    </source>
</evidence>
<accession>A0A915PUD0</accession>
<evidence type="ECO:0000256" key="1">
    <source>
        <dbReference type="SAM" id="MobiDB-lite"/>
    </source>
</evidence>
<proteinExistence type="predicted"/>
<dbReference type="Proteomes" id="UP000887581">
    <property type="component" value="Unplaced"/>
</dbReference>
<evidence type="ECO:0000259" key="2">
    <source>
        <dbReference type="Pfam" id="PF01682"/>
    </source>
</evidence>
<protein>
    <recommendedName>
        <fullName evidence="2">Domain of unknown function DB domain-containing protein</fullName>
    </recommendedName>
</protein>
<dbReference type="PANTHER" id="PTHR46705">
    <property type="entry name" value="PROTEIN CBG09805"/>
    <property type="match status" value="1"/>
</dbReference>
<organism evidence="3 4">
    <name type="scientific">Setaria digitata</name>
    <dbReference type="NCBI Taxonomy" id="48799"/>
    <lineage>
        <taxon>Eukaryota</taxon>
        <taxon>Metazoa</taxon>
        <taxon>Ecdysozoa</taxon>
        <taxon>Nematoda</taxon>
        <taxon>Chromadorea</taxon>
        <taxon>Rhabditida</taxon>
        <taxon>Spirurina</taxon>
        <taxon>Spiruromorpha</taxon>
        <taxon>Filarioidea</taxon>
        <taxon>Setariidae</taxon>
        <taxon>Setaria</taxon>
    </lineage>
</organism>
<keyword evidence="3" id="KW-1185">Reference proteome</keyword>
<feature type="region of interest" description="Disordered" evidence="1">
    <location>
        <begin position="100"/>
        <end position="120"/>
    </location>
</feature>
<dbReference type="InterPro" id="IPR002602">
    <property type="entry name" value="DB"/>
</dbReference>
<sequence length="120" mass="13869">MFLQMDSCPLRLAADIHFCAAQGQDHRKCCITNGVTTTMAGKKCLVFCDQSVQHEIILDLSYLPCFERFDTIKHCFWRSARDSHLVEISKRFRINKWQSNSDHISETNPKQSSLSLNNYP</sequence>
<dbReference type="Pfam" id="PF01682">
    <property type="entry name" value="DB"/>
    <property type="match status" value="1"/>
</dbReference>
<name>A0A915PUD0_9BILA</name>
<reference evidence="4" key="1">
    <citation type="submission" date="2022-11" db="UniProtKB">
        <authorList>
            <consortium name="WormBaseParasite"/>
        </authorList>
    </citation>
    <scope>IDENTIFICATION</scope>
</reference>
<evidence type="ECO:0000313" key="3">
    <source>
        <dbReference type="Proteomes" id="UP000887581"/>
    </source>
</evidence>
<feature type="domain" description="Domain of unknown function DB" evidence="2">
    <location>
        <begin position="2"/>
        <end position="76"/>
    </location>
</feature>
<dbReference type="AlphaFoldDB" id="A0A915PUD0"/>
<dbReference type="PANTHER" id="PTHR46705:SF2">
    <property type="entry name" value="DOMAIN OF UNKNOWN FUNCTION DB DOMAIN-CONTAINING PROTEIN"/>
    <property type="match status" value="1"/>
</dbReference>